<gene>
    <name evidence="6" type="ORF">KIM322_06010</name>
</gene>
<dbReference type="PANTHER" id="PTHR37299:SF2">
    <property type="entry name" value="HTH LYTTR-TYPE DOMAIN-CONTAINING PROTEIN"/>
    <property type="match status" value="1"/>
</dbReference>
<keyword evidence="4" id="KW-0804">Transcription</keyword>
<evidence type="ECO:0000256" key="1">
    <source>
        <dbReference type="ARBA" id="ARBA00022490"/>
    </source>
</evidence>
<keyword evidence="1" id="KW-0963">Cytoplasm</keyword>
<dbReference type="InterPro" id="IPR046947">
    <property type="entry name" value="LytR-like"/>
</dbReference>
<evidence type="ECO:0000256" key="4">
    <source>
        <dbReference type="ARBA" id="ARBA00023163"/>
    </source>
</evidence>
<accession>A0ABM8BGF7</accession>
<keyword evidence="2" id="KW-0805">Transcription regulation</keyword>
<dbReference type="Gene3D" id="2.40.50.1020">
    <property type="entry name" value="LytTr DNA-binding domain"/>
    <property type="match status" value="1"/>
</dbReference>
<dbReference type="PANTHER" id="PTHR37299">
    <property type="entry name" value="TRANSCRIPTIONAL REGULATOR-RELATED"/>
    <property type="match status" value="1"/>
</dbReference>
<reference evidence="6 7" key="1">
    <citation type="journal article" date="2023" name="Microbiol. Spectr.">
        <title>Symbiosis of Carpenter Bees with Uncharacterized Lactic Acid Bacteria Showing NAD Auxotrophy.</title>
        <authorList>
            <person name="Kawasaki S."/>
            <person name="Ozawa K."/>
            <person name="Mori T."/>
            <person name="Yamamoto A."/>
            <person name="Ito M."/>
            <person name="Ohkuma M."/>
            <person name="Sakamoto M."/>
            <person name="Matsutani M."/>
        </authorList>
    </citation>
    <scope>NUCLEOTIDE SEQUENCE [LARGE SCALE GENOMIC DNA]</scope>
    <source>
        <strain evidence="6 7">Kim32-2</strain>
    </source>
</reference>
<evidence type="ECO:0000256" key="2">
    <source>
        <dbReference type="ARBA" id="ARBA00023015"/>
    </source>
</evidence>
<evidence type="ECO:0000313" key="7">
    <source>
        <dbReference type="Proteomes" id="UP001321741"/>
    </source>
</evidence>
<dbReference type="Proteomes" id="UP001321741">
    <property type="component" value="Chromosome"/>
</dbReference>
<evidence type="ECO:0000256" key="3">
    <source>
        <dbReference type="ARBA" id="ARBA00023125"/>
    </source>
</evidence>
<evidence type="ECO:0000313" key="6">
    <source>
        <dbReference type="EMBL" id="BDR60340.1"/>
    </source>
</evidence>
<keyword evidence="7" id="KW-1185">Reference proteome</keyword>
<organism evidence="6 7">
    <name type="scientific">Lactobacillus xylocopicola</name>
    <dbReference type="NCBI Taxonomy" id="2976676"/>
    <lineage>
        <taxon>Bacteria</taxon>
        <taxon>Bacillati</taxon>
        <taxon>Bacillota</taxon>
        <taxon>Bacilli</taxon>
        <taxon>Lactobacillales</taxon>
        <taxon>Lactobacillaceae</taxon>
        <taxon>Lactobacillus</taxon>
    </lineage>
</organism>
<proteinExistence type="predicted"/>
<name>A0ABM8BGF7_9LACO</name>
<protein>
    <recommendedName>
        <fullName evidence="5">HTH LytTR-type domain-containing protein</fullName>
    </recommendedName>
</protein>
<evidence type="ECO:0000259" key="5">
    <source>
        <dbReference type="PROSITE" id="PS50930"/>
    </source>
</evidence>
<sequence>MLVNQTAIADLKELFITVNTPQIDADSTNLRNNLDRFLNDQAITGYRAGRKKIIPYYEIISIHTENKAVVCETIDGLYQLKKRLYEIRELLPYRLFVQISSSEILNFSCIQEFALTRNGIYQVILKNGKTTYTSRRYMQVINKEYLP</sequence>
<dbReference type="SMART" id="SM00850">
    <property type="entry name" value="LytTR"/>
    <property type="match status" value="1"/>
</dbReference>
<keyword evidence="3" id="KW-0238">DNA-binding</keyword>
<feature type="domain" description="HTH LytTR-type" evidence="5">
    <location>
        <begin position="43"/>
        <end position="147"/>
    </location>
</feature>
<dbReference type="InterPro" id="IPR007492">
    <property type="entry name" value="LytTR_DNA-bd_dom"/>
</dbReference>
<dbReference type="Pfam" id="PF04397">
    <property type="entry name" value="LytTR"/>
    <property type="match status" value="1"/>
</dbReference>
<dbReference type="PROSITE" id="PS50930">
    <property type="entry name" value="HTH_LYTTR"/>
    <property type="match status" value="1"/>
</dbReference>
<dbReference type="EMBL" id="AP026803">
    <property type="protein sequence ID" value="BDR60340.1"/>
    <property type="molecule type" value="Genomic_DNA"/>
</dbReference>
<dbReference type="RefSeq" id="WP_317638046.1">
    <property type="nucleotide sequence ID" value="NZ_AP026803.1"/>
</dbReference>